<evidence type="ECO:0000259" key="3">
    <source>
        <dbReference type="PROSITE" id="PS51635"/>
    </source>
</evidence>
<comment type="caution">
    <text evidence="2">Lacks conserved residue(s) required for the propagation of feature annotation.</text>
</comment>
<dbReference type="AlphaFoldDB" id="A0A9E7CU32"/>
<dbReference type="Gene3D" id="3.40.1090.10">
    <property type="entry name" value="Cytosolic phospholipase A2 catalytic domain"/>
    <property type="match status" value="1"/>
</dbReference>
<dbReference type="KEGG" id="fbm:MQE35_08455"/>
<sequence length="576" mass="65877">MENKKFKLCITMAGAVSAGAYTGGVLDYLLETLHLWEKAKVRNRELGENHPDYDHSIPMHDIEIDVISGASAGGITGTISLLSVLDENYQYANESNPEGKNNLFYQSWVEMADDEKSNTLTKLLSTDDLEKVKKPEALLNTSAIEMIANKALTINKAVKYPPYVSKNLDLILTTTNLRGINFKIDFSGINDDSSSVITSHGGFLRYKVKNELHDRGIPDDNKSLYYVLDLNEEQDIEYLRDATLSTAAFPIGLKPREIVISKKYIQRYPKYLFGRRKGISPIINDNEEAYKFNSIDGGLINNEPFGIGLKILKEKNPGILKKDNYAVIMVDPFPNQDNTTLEPHNGRNIIDVAKGMFKALRNQVMFNQDGILDALSLSDRTKFLIAPSRKQNINGVWRRSKNHLASYPISGFAGFLDKSFRKHDFELGRKNCQAFLRYYFSVEKENIEKRLGEQVSKEALERFSYAYPPRDVNGKYYFPIIPDMKVKTAFDTSFLTDKYGNEADIPYPEYPSFSLQNFDREYKSILRKRVRGIVKKLADNWFLYTGFKFLFQNKTYNYIKNTIAKELFDADLLKNN</sequence>
<feature type="domain" description="PNPLA" evidence="3">
    <location>
        <begin position="10"/>
        <end position="309"/>
    </location>
</feature>
<dbReference type="Proteomes" id="UP000831290">
    <property type="component" value="Chromosome"/>
</dbReference>
<dbReference type="EMBL" id="CP094358">
    <property type="protein sequence ID" value="UOB19316.1"/>
    <property type="molecule type" value="Genomic_DNA"/>
</dbReference>
<gene>
    <name evidence="4" type="ORF">MQE35_08455</name>
</gene>
<evidence type="ECO:0000256" key="1">
    <source>
        <dbReference type="ARBA" id="ARBA00023098"/>
    </source>
</evidence>
<organism evidence="4 5">
    <name type="scientific">Abyssalbus ytuae</name>
    <dbReference type="NCBI Taxonomy" id="2926907"/>
    <lineage>
        <taxon>Bacteria</taxon>
        <taxon>Pseudomonadati</taxon>
        <taxon>Bacteroidota</taxon>
        <taxon>Flavobacteriia</taxon>
        <taxon>Flavobacteriales</taxon>
        <taxon>Flavobacteriaceae</taxon>
        <taxon>Abyssalbus</taxon>
    </lineage>
</organism>
<dbReference type="Pfam" id="PF01734">
    <property type="entry name" value="Patatin"/>
    <property type="match status" value="1"/>
</dbReference>
<dbReference type="InterPro" id="IPR016035">
    <property type="entry name" value="Acyl_Trfase/lysoPLipase"/>
</dbReference>
<keyword evidence="1 2" id="KW-0443">Lipid metabolism</keyword>
<dbReference type="GO" id="GO:0016787">
    <property type="term" value="F:hydrolase activity"/>
    <property type="evidence" value="ECO:0007669"/>
    <property type="project" value="UniProtKB-UniRule"/>
</dbReference>
<keyword evidence="2" id="KW-0442">Lipid degradation</keyword>
<dbReference type="RefSeq" id="WP_255845932.1">
    <property type="nucleotide sequence ID" value="NZ_CP094358.1"/>
</dbReference>
<feature type="short sequence motif" description="GXSXG" evidence="2">
    <location>
        <begin position="69"/>
        <end position="73"/>
    </location>
</feature>
<keyword evidence="2" id="KW-0378">Hydrolase</keyword>
<feature type="active site" description="Proton acceptor" evidence="2">
    <location>
        <position position="296"/>
    </location>
</feature>
<dbReference type="InterPro" id="IPR002641">
    <property type="entry name" value="PNPLA_dom"/>
</dbReference>
<protein>
    <submittedName>
        <fullName evidence="4">Patatin-like phospholipase family protein</fullName>
    </submittedName>
</protein>
<proteinExistence type="predicted"/>
<dbReference type="SUPFAM" id="SSF52151">
    <property type="entry name" value="FabD/lysophospholipase-like"/>
    <property type="match status" value="1"/>
</dbReference>
<feature type="active site" description="Nucleophile" evidence="2">
    <location>
        <position position="71"/>
    </location>
</feature>
<evidence type="ECO:0000313" key="4">
    <source>
        <dbReference type="EMBL" id="UOB19316.1"/>
    </source>
</evidence>
<evidence type="ECO:0000256" key="2">
    <source>
        <dbReference type="PROSITE-ProRule" id="PRU01161"/>
    </source>
</evidence>
<dbReference type="PROSITE" id="PS51635">
    <property type="entry name" value="PNPLA"/>
    <property type="match status" value="1"/>
</dbReference>
<feature type="short sequence motif" description="DGA/G" evidence="2">
    <location>
        <begin position="296"/>
        <end position="298"/>
    </location>
</feature>
<reference evidence="4" key="1">
    <citation type="submission" date="2022-03" db="EMBL/GenBank/DDBJ databases">
        <title>Description of Abyssus ytuae gen. nov., sp. nov., a novel member of the family Flavobacteriaceae isolated from the sediment of Mariana Trench.</title>
        <authorList>
            <person name="Zhang J."/>
            <person name="Xu X."/>
        </authorList>
    </citation>
    <scope>NUCLEOTIDE SEQUENCE</scope>
    <source>
        <strain evidence="4">MT3330</strain>
    </source>
</reference>
<accession>A0A9E7CU32</accession>
<dbReference type="GO" id="GO:0016042">
    <property type="term" value="P:lipid catabolic process"/>
    <property type="evidence" value="ECO:0007669"/>
    <property type="project" value="UniProtKB-UniRule"/>
</dbReference>
<name>A0A9E7CU32_9FLAO</name>
<keyword evidence="5" id="KW-1185">Reference proteome</keyword>
<evidence type="ECO:0000313" key="5">
    <source>
        <dbReference type="Proteomes" id="UP000831290"/>
    </source>
</evidence>